<dbReference type="Proteomes" id="UP000016649">
    <property type="component" value="Unassembled WGS sequence"/>
</dbReference>
<evidence type="ECO:0000313" key="2">
    <source>
        <dbReference type="Proteomes" id="UP000016649"/>
    </source>
</evidence>
<reference evidence="1 2" key="1">
    <citation type="submission" date="2013-08" db="EMBL/GenBank/DDBJ databases">
        <authorList>
            <person name="Weinstock G."/>
            <person name="Sodergren E."/>
            <person name="Wylie T."/>
            <person name="Fulton L."/>
            <person name="Fulton R."/>
            <person name="Fronick C."/>
            <person name="O'Laughlin M."/>
            <person name="Godfrey J."/>
            <person name="Miner T."/>
            <person name="Herter B."/>
            <person name="Appelbaum E."/>
            <person name="Cordes M."/>
            <person name="Lek S."/>
            <person name="Wollam A."/>
            <person name="Pepin K.H."/>
            <person name="Palsikar V.B."/>
            <person name="Mitreva M."/>
            <person name="Wilson R.K."/>
        </authorList>
    </citation>
    <scope>NUCLEOTIDE SEQUENCE [LARGE SCALE GENOMIC DNA]</scope>
    <source>
        <strain evidence="1 2">ATCC 700332</strain>
    </source>
</reference>
<gene>
    <name evidence="1" type="ORF">HMPREF9193_01265</name>
</gene>
<organism evidence="1 2">
    <name type="scientific">Treponema lecithinolyticum ATCC 700332</name>
    <dbReference type="NCBI Taxonomy" id="1321815"/>
    <lineage>
        <taxon>Bacteria</taxon>
        <taxon>Pseudomonadati</taxon>
        <taxon>Spirochaetota</taxon>
        <taxon>Spirochaetia</taxon>
        <taxon>Spirochaetales</taxon>
        <taxon>Treponemataceae</taxon>
        <taxon>Treponema</taxon>
    </lineage>
</organism>
<proteinExistence type="predicted"/>
<keyword evidence="2" id="KW-1185">Reference proteome</keyword>
<evidence type="ECO:0000313" key="1">
    <source>
        <dbReference type="EMBL" id="ERJ93043.1"/>
    </source>
</evidence>
<sequence>MSKSISPKQINFILFNHYNITAAIRRPYRCRIVTACFRRIIDVQAAATNRYCGFLATYSV</sequence>
<protein>
    <submittedName>
        <fullName evidence="1">Uncharacterized protein</fullName>
    </submittedName>
</protein>
<dbReference type="EMBL" id="AWVH01000031">
    <property type="protein sequence ID" value="ERJ93043.1"/>
    <property type="molecule type" value="Genomic_DNA"/>
</dbReference>
<accession>A0ABN0NYT2</accession>
<comment type="caution">
    <text evidence="1">The sequence shown here is derived from an EMBL/GenBank/DDBJ whole genome shotgun (WGS) entry which is preliminary data.</text>
</comment>
<name>A0ABN0NYT2_TRELE</name>